<evidence type="ECO:0000259" key="6">
    <source>
        <dbReference type="Pfam" id="PF07715"/>
    </source>
</evidence>
<dbReference type="AlphaFoldDB" id="A0AAN4W284"/>
<keyword evidence="8" id="KW-0675">Receptor</keyword>
<dbReference type="InterPro" id="IPR036942">
    <property type="entry name" value="Beta-barrel_TonB_sf"/>
</dbReference>
<evidence type="ECO:0000256" key="2">
    <source>
        <dbReference type="ARBA" id="ARBA00023136"/>
    </source>
</evidence>
<comment type="subcellular location">
    <subcellularLocation>
        <location evidence="1">Cell outer membrane</location>
    </subcellularLocation>
</comment>
<reference evidence="8 9" key="1">
    <citation type="submission" date="2021-12" db="EMBL/GenBank/DDBJ databases">
        <title>Genome sequencing of bacteria with rrn-lacking chromosome and rrn-plasmid.</title>
        <authorList>
            <person name="Anda M."/>
            <person name="Iwasaki W."/>
        </authorList>
    </citation>
    <scope>NUCLEOTIDE SEQUENCE [LARGE SCALE GENOMIC DNA]</scope>
    <source>
        <strain evidence="8 9">NBRC 15940</strain>
    </source>
</reference>
<dbReference type="InterPro" id="IPR012910">
    <property type="entry name" value="Plug_dom"/>
</dbReference>
<gene>
    <name evidence="8" type="ORF">PEDI_43090</name>
</gene>
<dbReference type="PANTHER" id="PTHR40980:SF4">
    <property type="entry name" value="TONB-DEPENDENT RECEPTOR-LIKE BETA-BARREL DOMAIN-CONTAINING PROTEIN"/>
    <property type="match status" value="1"/>
</dbReference>
<keyword evidence="3" id="KW-0998">Cell outer membrane</keyword>
<dbReference type="InterPro" id="IPR037066">
    <property type="entry name" value="Plug_dom_sf"/>
</dbReference>
<dbReference type="Proteomes" id="UP001310022">
    <property type="component" value="Unassembled WGS sequence"/>
</dbReference>
<proteinExistence type="predicted"/>
<dbReference type="Gene3D" id="2.60.40.1120">
    <property type="entry name" value="Carboxypeptidase-like, regulatory domain"/>
    <property type="match status" value="1"/>
</dbReference>
<organism evidence="8 9">
    <name type="scientific">Persicobacter diffluens</name>
    <dbReference type="NCBI Taxonomy" id="981"/>
    <lineage>
        <taxon>Bacteria</taxon>
        <taxon>Pseudomonadati</taxon>
        <taxon>Bacteroidota</taxon>
        <taxon>Cytophagia</taxon>
        <taxon>Cytophagales</taxon>
        <taxon>Persicobacteraceae</taxon>
        <taxon>Persicobacter</taxon>
    </lineage>
</organism>
<evidence type="ECO:0000256" key="4">
    <source>
        <dbReference type="SAM" id="MobiDB-lite"/>
    </source>
</evidence>
<dbReference type="Pfam" id="PF07715">
    <property type="entry name" value="Plug"/>
    <property type="match status" value="1"/>
</dbReference>
<dbReference type="PANTHER" id="PTHR40980">
    <property type="entry name" value="PLUG DOMAIN-CONTAINING PROTEIN"/>
    <property type="match status" value="1"/>
</dbReference>
<keyword evidence="2" id="KW-0472">Membrane</keyword>
<feature type="signal peptide" evidence="5">
    <location>
        <begin position="1"/>
        <end position="22"/>
    </location>
</feature>
<name>A0AAN4W284_9BACT</name>
<feature type="domain" description="Outer membrane protein beta-barrel" evidence="7">
    <location>
        <begin position="399"/>
        <end position="793"/>
    </location>
</feature>
<evidence type="ECO:0000259" key="7">
    <source>
        <dbReference type="Pfam" id="PF14905"/>
    </source>
</evidence>
<dbReference type="Gene3D" id="2.40.170.20">
    <property type="entry name" value="TonB-dependent receptor, beta-barrel domain"/>
    <property type="match status" value="1"/>
</dbReference>
<keyword evidence="9" id="KW-1185">Reference proteome</keyword>
<dbReference type="SUPFAM" id="SSF56935">
    <property type="entry name" value="Porins"/>
    <property type="match status" value="1"/>
</dbReference>
<dbReference type="Gene3D" id="2.170.130.10">
    <property type="entry name" value="TonB-dependent receptor, plug domain"/>
    <property type="match status" value="1"/>
</dbReference>
<dbReference type="InterPro" id="IPR013784">
    <property type="entry name" value="Carb-bd-like_fold"/>
</dbReference>
<comment type="caution">
    <text evidence="8">The sequence shown here is derived from an EMBL/GenBank/DDBJ whole genome shotgun (WGS) entry which is preliminary data.</text>
</comment>
<feature type="chain" id="PRO_5042825237" evidence="5">
    <location>
        <begin position="23"/>
        <end position="821"/>
    </location>
</feature>
<feature type="domain" description="TonB-dependent receptor plug" evidence="6">
    <location>
        <begin position="170"/>
        <end position="243"/>
    </location>
</feature>
<dbReference type="EMBL" id="BQKE01000003">
    <property type="protein sequence ID" value="GJM63757.1"/>
    <property type="molecule type" value="Genomic_DNA"/>
</dbReference>
<evidence type="ECO:0000313" key="9">
    <source>
        <dbReference type="Proteomes" id="UP001310022"/>
    </source>
</evidence>
<dbReference type="SUPFAM" id="SSF49452">
    <property type="entry name" value="Starch-binding domain-like"/>
    <property type="match status" value="1"/>
</dbReference>
<sequence length="821" mass="92083">MKNITFSLALCLMLVANFFAMAQGPGGGRKLPPMNERPKIGTLSGEVYDAGGQAVPYATISLYDAQNPESLVDGAISEDNGKFLLKEIPAGIFIVKVQSMGYAEVTLEEKVKFFPGRSEAVNLGRIQLADAVQELSEVTVEAERELYVNSIDRQTYAVGSDLSAEGGVAQDVLQNIPMVEVDTDGNISLRGSENVRILINGKPSKLMGSDPATLMEQIPSNMIDKVEVITNPSAKFSPEGSAGIINVVLKKDRKGGVFGGVTASAGSYDNYGLSANVNRYSDGLNLNASYSFRQRNRLAEQDVFRTNFDEDGQVESIMEQTSDRKMGRDSHMFQLGAEYSWGKNTLGMNGGLNFSGRSSYNNLLTSNRDADGNILSEFQQISNSNDDGINQNIGIDYERTFNKPGQKLTANFTFANGDMTRYSTFGTREINDVDYNDRNINFQLDYVHPLSQKWKLETGWQTTYNKIDQNTKVSTSDSGEDFISDPSRSNHFVYDELVNSFYGVMNGKFSEKLQAQLGFRVEQAQIASELITEETDRYPNDYFAFYPSLHLNYNLTDKDKLKASYSRRVSRPGVRQLNPFEDRSNEQNIRTGNPYLSPSFTDSYELGHTHNFSWGSLSSIAYYRYSTEDITRVNYREDDIVYSTYANLASTQNAGFDFMLMAQPTDWWKVMGSANLFYQYMDPGDEYPELSVAEGFAYNLSMNNTFDLWKGASLQAMVRYSAPRNVTNGERDAFIFSNIAVKQKMLKNKMSATLKVNDPFNLMQFQIKNWDPYYYQDMTFNMLFQTVDLALTYNFGQSNHSKKGRSKGRTSGGGDDMDMGF</sequence>
<feature type="region of interest" description="Disordered" evidence="4">
    <location>
        <begin position="798"/>
        <end position="821"/>
    </location>
</feature>
<dbReference type="Pfam" id="PF13620">
    <property type="entry name" value="CarboxypepD_reg"/>
    <property type="match status" value="1"/>
</dbReference>
<dbReference type="Pfam" id="PF14905">
    <property type="entry name" value="OMP_b-brl_3"/>
    <property type="match status" value="1"/>
</dbReference>
<evidence type="ECO:0000256" key="1">
    <source>
        <dbReference type="ARBA" id="ARBA00004442"/>
    </source>
</evidence>
<accession>A0AAN4W284</accession>
<evidence type="ECO:0000256" key="5">
    <source>
        <dbReference type="SAM" id="SignalP"/>
    </source>
</evidence>
<evidence type="ECO:0000256" key="3">
    <source>
        <dbReference type="ARBA" id="ARBA00023237"/>
    </source>
</evidence>
<dbReference type="GO" id="GO:0009279">
    <property type="term" value="C:cell outer membrane"/>
    <property type="evidence" value="ECO:0007669"/>
    <property type="project" value="UniProtKB-SubCell"/>
</dbReference>
<evidence type="ECO:0000313" key="8">
    <source>
        <dbReference type="EMBL" id="GJM63757.1"/>
    </source>
</evidence>
<dbReference type="InterPro" id="IPR041700">
    <property type="entry name" value="OMP_b-brl_3"/>
</dbReference>
<keyword evidence="5" id="KW-0732">Signal</keyword>
<dbReference type="GO" id="GO:0030246">
    <property type="term" value="F:carbohydrate binding"/>
    <property type="evidence" value="ECO:0007669"/>
    <property type="project" value="InterPro"/>
</dbReference>
<protein>
    <submittedName>
        <fullName evidence="8">TonB-dependent receptor</fullName>
    </submittedName>
</protein>